<dbReference type="EMBL" id="KT007003">
    <property type="protein sequence ID" value="AKQ02775.1"/>
    <property type="molecule type" value="Genomic_DNA"/>
</dbReference>
<evidence type="ECO:0000256" key="8">
    <source>
        <dbReference type="ARBA" id="ARBA00023136"/>
    </source>
</evidence>
<dbReference type="PANTHER" id="PTHR43394:SF1">
    <property type="entry name" value="ATP-BINDING CASSETTE SUB-FAMILY B MEMBER 10, MITOCHONDRIAL"/>
    <property type="match status" value="1"/>
</dbReference>
<accession>A0A0H4T7P8</accession>
<name>A0A0H4T7P8_9BACT</name>
<evidence type="ECO:0000313" key="12">
    <source>
        <dbReference type="EMBL" id="AKQ02775.1"/>
    </source>
</evidence>
<keyword evidence="2" id="KW-0813">Transport</keyword>
<organism evidence="12">
    <name type="scientific">uncultured Gemmatimonadetes bacterium Rifle_16ft_4_minimus_37772</name>
    <dbReference type="NCBI Taxonomy" id="1665097"/>
    <lineage>
        <taxon>Bacteria</taxon>
        <taxon>Pseudomonadati</taxon>
        <taxon>Gemmatimonadota</taxon>
        <taxon>environmental samples</taxon>
    </lineage>
</organism>
<dbReference type="Gene3D" id="1.20.1560.10">
    <property type="entry name" value="ABC transporter type 1, transmembrane domain"/>
    <property type="match status" value="1"/>
</dbReference>
<dbReference type="AlphaFoldDB" id="A0A0H4T7P8"/>
<dbReference type="GO" id="GO:0005524">
    <property type="term" value="F:ATP binding"/>
    <property type="evidence" value="ECO:0007669"/>
    <property type="project" value="UniProtKB-KW"/>
</dbReference>
<feature type="domain" description="ABC transporter" evidence="10">
    <location>
        <begin position="337"/>
        <end position="589"/>
    </location>
</feature>
<proteinExistence type="predicted"/>
<keyword evidence="8 9" id="KW-0472">Membrane</keyword>
<feature type="transmembrane region" description="Helical" evidence="9">
    <location>
        <begin position="54"/>
        <end position="72"/>
    </location>
</feature>
<feature type="transmembrane region" description="Helical" evidence="9">
    <location>
        <begin position="12"/>
        <end position="34"/>
    </location>
</feature>
<dbReference type="InterPro" id="IPR003439">
    <property type="entry name" value="ABC_transporter-like_ATP-bd"/>
</dbReference>
<dbReference type="InterPro" id="IPR039421">
    <property type="entry name" value="Type_1_exporter"/>
</dbReference>
<dbReference type="Gene3D" id="3.40.50.300">
    <property type="entry name" value="P-loop containing nucleotide triphosphate hydrolases"/>
    <property type="match status" value="1"/>
</dbReference>
<dbReference type="InterPro" id="IPR027417">
    <property type="entry name" value="P-loop_NTPase"/>
</dbReference>
<evidence type="ECO:0000256" key="6">
    <source>
        <dbReference type="ARBA" id="ARBA00022840"/>
    </source>
</evidence>
<dbReference type="Pfam" id="PF00005">
    <property type="entry name" value="ABC_tran"/>
    <property type="match status" value="1"/>
</dbReference>
<comment type="subcellular location">
    <subcellularLocation>
        <location evidence="1">Cell membrane</location>
        <topology evidence="1">Multi-pass membrane protein</topology>
    </subcellularLocation>
</comment>
<feature type="transmembrane region" description="Helical" evidence="9">
    <location>
        <begin position="272"/>
        <end position="299"/>
    </location>
</feature>
<dbReference type="PROSITE" id="PS50893">
    <property type="entry name" value="ABC_TRANSPORTER_2"/>
    <property type="match status" value="1"/>
</dbReference>
<dbReference type="GO" id="GO:0016887">
    <property type="term" value="F:ATP hydrolysis activity"/>
    <property type="evidence" value="ECO:0007669"/>
    <property type="project" value="InterPro"/>
</dbReference>
<keyword evidence="5" id="KW-0547">Nucleotide-binding</keyword>
<keyword evidence="3" id="KW-1003">Cell membrane</keyword>
<keyword evidence="7 9" id="KW-1133">Transmembrane helix</keyword>
<protein>
    <submittedName>
        <fullName evidence="12">Putative ABC transporter ATP-binding protein, ATP-binding cassette, subfamily B, bacterial</fullName>
    </submittedName>
</protein>
<sequence>MRALRRLLPYYHPYRLQVAFGLGCVVASVTLFNAIPTLLREAIDGLRTGAGAPAVWSVAVRMVGVTLVMALFRWQMRERLNGVSRRIENDLRDVLFAHLATLDAGFYARTRTGEIMARLTNDLGAVRMAAGPAIMYLTNTIFGGVIALVFMLHISATLTGLALLPMLFLPLVMLKLGDAVHERFEAVQAHFGDLTTRSQENLSGVRIVRAYRQERAESERFAAMSTEYVRLNMRLARLYGVMNPAFTVLAGLGAAAVLGIGGAFVIQGAMTVGAFVAFGFYLANLTWPLIALGWVTNLFQRGAASMGRLNELLDETPAITSPAKARALPPAGAGRAIEFRHVSFAYPARGVARDRPPSTAGDGAGEPQRRDVLHDVSFSIPAGGTLGVVGATGSGKSTLLELIPRVFDSTRGDVRIDGVPVTSLDVAALRREIGFVPQESLLFSDTLLANLTYAGTSEDSARWAAGVAQLADTIAAFPGGWATMLGERGVNLSGGQKQRAATSRALARRPAIVILDDALSAVDTHTEAAILRGFREALAGRTAVIASHRVTAIREATHIIVLDEGRIVERGTHETLLAQRGKYWALLRRQQLEEAVEAA</sequence>
<keyword evidence="4 9" id="KW-0812">Transmembrane</keyword>
<dbReference type="InterPro" id="IPR003593">
    <property type="entry name" value="AAA+_ATPase"/>
</dbReference>
<evidence type="ECO:0000259" key="11">
    <source>
        <dbReference type="PROSITE" id="PS50929"/>
    </source>
</evidence>
<dbReference type="SUPFAM" id="SSF52540">
    <property type="entry name" value="P-loop containing nucleoside triphosphate hydrolases"/>
    <property type="match status" value="1"/>
</dbReference>
<dbReference type="SUPFAM" id="SSF90123">
    <property type="entry name" value="ABC transporter transmembrane region"/>
    <property type="match status" value="1"/>
</dbReference>
<feature type="domain" description="ABC transmembrane type-1" evidence="11">
    <location>
        <begin position="19"/>
        <end position="301"/>
    </location>
</feature>
<dbReference type="PROSITE" id="PS50929">
    <property type="entry name" value="ABC_TM1F"/>
    <property type="match status" value="1"/>
</dbReference>
<evidence type="ECO:0000256" key="2">
    <source>
        <dbReference type="ARBA" id="ARBA00022448"/>
    </source>
</evidence>
<evidence type="ECO:0000259" key="10">
    <source>
        <dbReference type="PROSITE" id="PS50893"/>
    </source>
</evidence>
<dbReference type="InterPro" id="IPR011527">
    <property type="entry name" value="ABC1_TM_dom"/>
</dbReference>
<dbReference type="Pfam" id="PF00664">
    <property type="entry name" value="ABC_membrane"/>
    <property type="match status" value="1"/>
</dbReference>
<evidence type="ECO:0000256" key="9">
    <source>
        <dbReference type="SAM" id="Phobius"/>
    </source>
</evidence>
<dbReference type="SMART" id="SM00382">
    <property type="entry name" value="AAA"/>
    <property type="match status" value="1"/>
</dbReference>
<dbReference type="GO" id="GO:0015421">
    <property type="term" value="F:ABC-type oligopeptide transporter activity"/>
    <property type="evidence" value="ECO:0007669"/>
    <property type="project" value="TreeGrafter"/>
</dbReference>
<feature type="transmembrane region" description="Helical" evidence="9">
    <location>
        <begin position="133"/>
        <end position="152"/>
    </location>
</feature>
<dbReference type="CDD" id="cd18541">
    <property type="entry name" value="ABC_6TM_TmrB_like"/>
    <property type="match status" value="1"/>
</dbReference>
<dbReference type="PANTHER" id="PTHR43394">
    <property type="entry name" value="ATP-DEPENDENT PERMEASE MDL1, MITOCHONDRIAL"/>
    <property type="match status" value="1"/>
</dbReference>
<evidence type="ECO:0000256" key="3">
    <source>
        <dbReference type="ARBA" id="ARBA00022475"/>
    </source>
</evidence>
<dbReference type="GO" id="GO:0005886">
    <property type="term" value="C:plasma membrane"/>
    <property type="evidence" value="ECO:0007669"/>
    <property type="project" value="UniProtKB-SubCell"/>
</dbReference>
<feature type="transmembrane region" description="Helical" evidence="9">
    <location>
        <begin position="238"/>
        <end position="266"/>
    </location>
</feature>
<dbReference type="FunFam" id="3.40.50.300:FF:000221">
    <property type="entry name" value="Multidrug ABC transporter ATP-binding protein"/>
    <property type="match status" value="1"/>
</dbReference>
<dbReference type="InterPro" id="IPR036640">
    <property type="entry name" value="ABC1_TM_sf"/>
</dbReference>
<keyword evidence="6 12" id="KW-0067">ATP-binding</keyword>
<evidence type="ECO:0000256" key="7">
    <source>
        <dbReference type="ARBA" id="ARBA00022989"/>
    </source>
</evidence>
<evidence type="ECO:0000256" key="4">
    <source>
        <dbReference type="ARBA" id="ARBA00022692"/>
    </source>
</evidence>
<reference evidence="12" key="1">
    <citation type="journal article" date="2015" name="ISME J.">
        <title>Aquifer environment selects for microbial species cohorts in sediment and groundwater.</title>
        <authorList>
            <person name="Hug L.A."/>
            <person name="Thomas B.C."/>
            <person name="Brown C.T."/>
            <person name="Frischkorn K.R."/>
            <person name="Williams K.H."/>
            <person name="Tringe S.G."/>
            <person name="Banfield J.F."/>
        </authorList>
    </citation>
    <scope>NUCLEOTIDE SEQUENCE</scope>
</reference>
<evidence type="ECO:0000256" key="5">
    <source>
        <dbReference type="ARBA" id="ARBA00022741"/>
    </source>
</evidence>
<evidence type="ECO:0000256" key="1">
    <source>
        <dbReference type="ARBA" id="ARBA00004651"/>
    </source>
</evidence>